<reference evidence="3" key="1">
    <citation type="journal article" date="2011" name="Nature">
        <title>Genome sequence and analysis of the tuber crop potato.</title>
        <authorList>
            <consortium name="The Potato Genome Sequencing Consortium"/>
        </authorList>
    </citation>
    <scope>NUCLEOTIDE SEQUENCE [LARGE SCALE GENOMIC DNA]</scope>
    <source>
        <strain evidence="3">cv. DM1-3 516 R44</strain>
    </source>
</reference>
<dbReference type="EnsemblPlants" id="PGSC0003DMT400089217">
    <property type="protein sequence ID" value="PGSC0003DMT400089217"/>
    <property type="gene ID" value="PGSC0003DMG400038788"/>
</dbReference>
<dbReference type="AlphaFoldDB" id="M1DHP7"/>
<protein>
    <submittedName>
        <fullName evidence="2">Gag-pol polyprotein</fullName>
    </submittedName>
</protein>
<accession>M1DHP7</accession>
<name>M1DHP7_SOLTU</name>
<dbReference type="PaxDb" id="4113-PGSC0003DMT400089217"/>
<feature type="region of interest" description="Disordered" evidence="1">
    <location>
        <begin position="30"/>
        <end position="53"/>
    </location>
</feature>
<keyword evidence="3" id="KW-1185">Reference proteome</keyword>
<proteinExistence type="predicted"/>
<sequence length="83" mass="9446">MVRLGPTIFIECQLRSGCRLEIMPPRRVVRGHPSRMNVDPYDQGVPNAPKVQPQGEVTNAEFWDDIRMSSQVVTNQARQQRGV</sequence>
<dbReference type="HOGENOM" id="CLU_2626788_0_0_1"/>
<organism evidence="2 3">
    <name type="scientific">Solanum tuberosum</name>
    <name type="common">Potato</name>
    <dbReference type="NCBI Taxonomy" id="4113"/>
    <lineage>
        <taxon>Eukaryota</taxon>
        <taxon>Viridiplantae</taxon>
        <taxon>Streptophyta</taxon>
        <taxon>Embryophyta</taxon>
        <taxon>Tracheophyta</taxon>
        <taxon>Spermatophyta</taxon>
        <taxon>Magnoliopsida</taxon>
        <taxon>eudicotyledons</taxon>
        <taxon>Gunneridae</taxon>
        <taxon>Pentapetalae</taxon>
        <taxon>asterids</taxon>
        <taxon>lamiids</taxon>
        <taxon>Solanales</taxon>
        <taxon>Solanaceae</taxon>
        <taxon>Solanoideae</taxon>
        <taxon>Solaneae</taxon>
        <taxon>Solanum</taxon>
    </lineage>
</organism>
<evidence type="ECO:0000313" key="2">
    <source>
        <dbReference type="EnsemblPlants" id="PGSC0003DMT400089217"/>
    </source>
</evidence>
<dbReference type="InParanoid" id="M1DHP7"/>
<dbReference type="Proteomes" id="UP000011115">
    <property type="component" value="Unassembled WGS sequence"/>
</dbReference>
<evidence type="ECO:0000313" key="3">
    <source>
        <dbReference type="Proteomes" id="UP000011115"/>
    </source>
</evidence>
<reference evidence="2" key="2">
    <citation type="submission" date="2015-06" db="UniProtKB">
        <authorList>
            <consortium name="EnsemblPlants"/>
        </authorList>
    </citation>
    <scope>IDENTIFICATION</scope>
    <source>
        <strain evidence="2">DM1-3 516 R44</strain>
    </source>
</reference>
<dbReference type="Gramene" id="PGSC0003DMT400089217">
    <property type="protein sequence ID" value="PGSC0003DMT400089217"/>
    <property type="gene ID" value="PGSC0003DMG400038788"/>
</dbReference>
<evidence type="ECO:0000256" key="1">
    <source>
        <dbReference type="SAM" id="MobiDB-lite"/>
    </source>
</evidence>